<evidence type="ECO:0000259" key="2">
    <source>
        <dbReference type="Pfam" id="PF05065"/>
    </source>
</evidence>
<dbReference type="Gene3D" id="3.30.2400.10">
    <property type="entry name" value="Major capsid protein gp5"/>
    <property type="match status" value="1"/>
</dbReference>
<dbReference type="AlphaFoldDB" id="A0A4R6UB63"/>
<protein>
    <submittedName>
        <fullName evidence="3">HK97 family phage major capsid protein</fullName>
    </submittedName>
</protein>
<feature type="domain" description="Phage capsid-like C-terminal" evidence="2">
    <location>
        <begin position="120"/>
        <end position="373"/>
    </location>
</feature>
<dbReference type="InterPro" id="IPR024455">
    <property type="entry name" value="Phage_capsid"/>
</dbReference>
<comment type="caution">
    <text evidence="3">The sequence shown here is derived from an EMBL/GenBank/DDBJ whole genome shotgun (WGS) entry which is preliminary data.</text>
</comment>
<evidence type="ECO:0000313" key="4">
    <source>
        <dbReference type="Proteomes" id="UP000295510"/>
    </source>
</evidence>
<gene>
    <name evidence="3" type="ORF">DFR43_10896</name>
</gene>
<evidence type="ECO:0000256" key="1">
    <source>
        <dbReference type="ARBA" id="ARBA00004328"/>
    </source>
</evidence>
<name>A0A4R6UB63_9BURK</name>
<accession>A0A4R6UB63</accession>
<sequence length="378" mass="39832">MEATPIRPTLRELQRRTADELGLQAQSLQRYGSKLDLRELVLSKTRHPLRPLDERKVSAWSELSESLRQRGGNVPSGTWVPLKALTRDLTTSNSSSLTTARLDRENAASLLPSSAVIGGGATVLSGLTGSSYGITTTTPLDPADGWIAEGDPAPQREPTFGESRLTPKSLIVTVTLSRRLLHDAAVDVNALLSRELVTRLAHAIDLAAINGNGTSQPLGLLGNADLDVLEAGANGAAPTWGHLVDLEHSVATRAGQMAAPAFLMSPALAKKLRTTQRVSGGDLFLFEGRDLLGYPVRVTPNVPDNLTKGTSSGVCSALVLGDLAEIAVGFWGPAAIDLLVDDITGAKDGRVRIIARADVGIAPIRVGAFAAFKDLLAA</sequence>
<dbReference type="InterPro" id="IPR054612">
    <property type="entry name" value="Phage_capsid-like_C"/>
</dbReference>
<proteinExistence type="predicted"/>
<dbReference type="EMBL" id="SNYL01000008">
    <property type="protein sequence ID" value="TDQ43152.1"/>
    <property type="molecule type" value="Genomic_DNA"/>
</dbReference>
<dbReference type="OrthoDB" id="9806592at2"/>
<keyword evidence="4" id="KW-1185">Reference proteome</keyword>
<dbReference type="Proteomes" id="UP000295510">
    <property type="component" value="Unassembled WGS sequence"/>
</dbReference>
<dbReference type="NCBIfam" id="TIGR01554">
    <property type="entry name" value="major_cap_HK97"/>
    <property type="match status" value="1"/>
</dbReference>
<dbReference type="Pfam" id="PF05065">
    <property type="entry name" value="Phage_capsid"/>
    <property type="match status" value="1"/>
</dbReference>
<dbReference type="RefSeq" id="WP_133597537.1">
    <property type="nucleotide sequence ID" value="NZ_SNYL01000008.1"/>
</dbReference>
<dbReference type="SUPFAM" id="SSF56563">
    <property type="entry name" value="Major capsid protein gp5"/>
    <property type="match status" value="1"/>
</dbReference>
<reference evidence="3 4" key="1">
    <citation type="submission" date="2019-03" db="EMBL/GenBank/DDBJ databases">
        <title>Genomic Encyclopedia of Type Strains, Phase IV (KMG-IV): sequencing the most valuable type-strain genomes for metagenomic binning, comparative biology and taxonomic classification.</title>
        <authorList>
            <person name="Goeker M."/>
        </authorList>
    </citation>
    <scope>NUCLEOTIDE SEQUENCE [LARGE SCALE GENOMIC DNA]</scope>
    <source>
        <strain evidence="3 4">DSM 19605</strain>
    </source>
</reference>
<organism evidence="3 4">
    <name type="scientific">Tepidicella xavieri</name>
    <dbReference type="NCBI Taxonomy" id="360241"/>
    <lineage>
        <taxon>Bacteria</taxon>
        <taxon>Pseudomonadati</taxon>
        <taxon>Pseudomonadota</taxon>
        <taxon>Betaproteobacteria</taxon>
        <taxon>Burkholderiales</taxon>
        <taxon>Tepidicella</taxon>
    </lineage>
</organism>
<comment type="subcellular location">
    <subcellularLocation>
        <location evidence="1">Virion</location>
    </subcellularLocation>
</comment>
<evidence type="ECO:0000313" key="3">
    <source>
        <dbReference type="EMBL" id="TDQ43152.1"/>
    </source>
</evidence>